<dbReference type="InterPro" id="IPR019888">
    <property type="entry name" value="Tscrpt_reg_AsnC-like"/>
</dbReference>
<dbReference type="PANTHER" id="PTHR30154">
    <property type="entry name" value="LEUCINE-RESPONSIVE REGULATORY PROTEIN"/>
    <property type="match status" value="1"/>
</dbReference>
<dbReference type="Gene3D" id="3.30.70.920">
    <property type="match status" value="1"/>
</dbReference>
<reference evidence="5 6" key="1">
    <citation type="submission" date="2016-03" db="EMBL/GenBank/DDBJ databases">
        <title>Complete genome sequence of Thermococcus profundus strain DT5432.</title>
        <authorList>
            <person name="Oger P.M."/>
        </authorList>
    </citation>
    <scope>NUCLEOTIDE SEQUENCE [LARGE SCALE GENOMIC DNA]</scope>
    <source>
        <strain evidence="5 6">DT 5432</strain>
    </source>
</reference>
<dbReference type="AlphaFoldDB" id="A0A2Z2MDA5"/>
<sequence>MRGKVKIDPIDVKIIKLLSKNARMTYKELAEKLGTTRQRISRRMEKLERTGVVQKYTVVPNFDLLGYSHLILGITVRAGTPIDEIVEKLKTNEHVMIIQKALGTHNLVLHVIAPKDMKEIQDIIESISKDIPGIEHMDVTFITETCKYELF</sequence>
<dbReference type="CDD" id="cd00090">
    <property type="entry name" value="HTH_ARSR"/>
    <property type="match status" value="1"/>
</dbReference>
<feature type="domain" description="HTH asnC-type" evidence="4">
    <location>
        <begin position="7"/>
        <end position="68"/>
    </location>
</feature>
<protein>
    <submittedName>
        <fullName evidence="5">Transcriptional regulator</fullName>
    </submittedName>
</protein>
<evidence type="ECO:0000256" key="3">
    <source>
        <dbReference type="ARBA" id="ARBA00023163"/>
    </source>
</evidence>
<dbReference type="PROSITE" id="PS50956">
    <property type="entry name" value="HTH_ASNC_2"/>
    <property type="match status" value="1"/>
</dbReference>
<dbReference type="RefSeq" id="WP_088858799.1">
    <property type="nucleotide sequence ID" value="NZ_CP014862.1"/>
</dbReference>
<dbReference type="InterPro" id="IPR000485">
    <property type="entry name" value="AsnC-type_HTH_dom"/>
</dbReference>
<dbReference type="GO" id="GO:0043200">
    <property type="term" value="P:response to amino acid"/>
    <property type="evidence" value="ECO:0007669"/>
    <property type="project" value="TreeGrafter"/>
</dbReference>
<dbReference type="OrthoDB" id="57033at2157"/>
<dbReference type="PANTHER" id="PTHR30154:SF34">
    <property type="entry name" value="TRANSCRIPTIONAL REGULATOR AZLB"/>
    <property type="match status" value="1"/>
</dbReference>
<dbReference type="EMBL" id="CP014862">
    <property type="protein sequence ID" value="ASJ03543.1"/>
    <property type="molecule type" value="Genomic_DNA"/>
</dbReference>
<evidence type="ECO:0000259" key="4">
    <source>
        <dbReference type="PROSITE" id="PS50956"/>
    </source>
</evidence>
<gene>
    <name evidence="5" type="ORF">A3L09_09890</name>
</gene>
<dbReference type="SUPFAM" id="SSF46785">
    <property type="entry name" value="Winged helix' DNA-binding domain"/>
    <property type="match status" value="1"/>
</dbReference>
<dbReference type="Pfam" id="PF13412">
    <property type="entry name" value="HTH_24"/>
    <property type="match status" value="1"/>
</dbReference>
<dbReference type="InterPro" id="IPR019887">
    <property type="entry name" value="Tscrpt_reg_AsnC/Lrp_C"/>
</dbReference>
<accession>A0A2Z2MDA5</accession>
<dbReference type="GeneID" id="33320728"/>
<keyword evidence="3" id="KW-0804">Transcription</keyword>
<dbReference type="GO" id="GO:0005829">
    <property type="term" value="C:cytosol"/>
    <property type="evidence" value="ECO:0007669"/>
    <property type="project" value="TreeGrafter"/>
</dbReference>
<evidence type="ECO:0000313" key="6">
    <source>
        <dbReference type="Proteomes" id="UP000250179"/>
    </source>
</evidence>
<evidence type="ECO:0000313" key="5">
    <source>
        <dbReference type="EMBL" id="ASJ03543.1"/>
    </source>
</evidence>
<keyword evidence="1" id="KW-0805">Transcription regulation</keyword>
<dbReference type="InterPro" id="IPR036388">
    <property type="entry name" value="WH-like_DNA-bd_sf"/>
</dbReference>
<evidence type="ECO:0000256" key="2">
    <source>
        <dbReference type="ARBA" id="ARBA00023125"/>
    </source>
</evidence>
<dbReference type="Proteomes" id="UP000250179">
    <property type="component" value="Chromosome"/>
</dbReference>
<dbReference type="SUPFAM" id="SSF54909">
    <property type="entry name" value="Dimeric alpha+beta barrel"/>
    <property type="match status" value="1"/>
</dbReference>
<dbReference type="SMART" id="SM00344">
    <property type="entry name" value="HTH_ASNC"/>
    <property type="match status" value="1"/>
</dbReference>
<dbReference type="Gene3D" id="1.10.10.10">
    <property type="entry name" value="Winged helix-like DNA-binding domain superfamily/Winged helix DNA-binding domain"/>
    <property type="match status" value="1"/>
</dbReference>
<evidence type="ECO:0000256" key="1">
    <source>
        <dbReference type="ARBA" id="ARBA00023015"/>
    </source>
</evidence>
<dbReference type="InterPro" id="IPR011008">
    <property type="entry name" value="Dimeric_a/b-barrel"/>
</dbReference>
<dbReference type="InterPro" id="IPR036390">
    <property type="entry name" value="WH_DNA-bd_sf"/>
</dbReference>
<dbReference type="GO" id="GO:0043565">
    <property type="term" value="F:sequence-specific DNA binding"/>
    <property type="evidence" value="ECO:0007669"/>
    <property type="project" value="InterPro"/>
</dbReference>
<proteinExistence type="predicted"/>
<dbReference type="Pfam" id="PF01037">
    <property type="entry name" value="AsnC_trans_reg"/>
    <property type="match status" value="1"/>
</dbReference>
<keyword evidence="2" id="KW-0238">DNA-binding</keyword>
<name>A0A2Z2MDA5_THEPR</name>
<dbReference type="KEGG" id="tprf:A3L09_09890"/>
<dbReference type="InterPro" id="IPR011991">
    <property type="entry name" value="ArsR-like_HTH"/>
</dbReference>
<organism evidence="5 6">
    <name type="scientific">Thermococcus profundus</name>
    <dbReference type="NCBI Taxonomy" id="49899"/>
    <lineage>
        <taxon>Archaea</taxon>
        <taxon>Methanobacteriati</taxon>
        <taxon>Methanobacteriota</taxon>
        <taxon>Thermococci</taxon>
        <taxon>Thermococcales</taxon>
        <taxon>Thermococcaceae</taxon>
        <taxon>Thermococcus</taxon>
    </lineage>
</organism>
<keyword evidence="6" id="KW-1185">Reference proteome</keyword>
<dbReference type="PRINTS" id="PR00033">
    <property type="entry name" value="HTHASNC"/>
</dbReference>